<dbReference type="Proteomes" id="UP001595833">
    <property type="component" value="Unassembled WGS sequence"/>
</dbReference>
<sequence>MPRSARGAARLLGFVLVTAALAACAPSAADPAPASTTSTTSSAAPSPSTTTSSSPAPVPEPVALAADRGRRSGGVVAVGGGDSAYNYAPTLVVEGGKYRMWWCSQLGVAQPAGDDVLYAEAPSVNGPFTAPGGAPATPVLSGSGSGFDAMHTCDPSVIKVGGVHYLYYTAAERDNLDNGSAVGVAVSPDGLTWTRQGNGPIITPSGEVIRDNVYGAGQVSALWLDGWVYLMFTDTTGAAAGWNGAGQFVLRSQDPTFATGVQALGPDGFKSAPDTRSRTRSIVDAFSADWMYVDALQAFVIAHSTDHGTTLTSWNRDFTAKPHPPVHIPGPWQEGPGLVRTPTGHAPASPEDPCGRVPVDVVRATVKGESGAPTDLARFGLDLAGVPGCATKEAARVLDGFAVPSPENTVDLVLAGEVVRVERRSVAHRLARRVLDRRPPVVDRLEVVERVPAEAPAVRAPDGQVGLLLEGDRLWLVNDAEVAALNSSPITDVTRGTWEDYEKAGGLRR</sequence>
<evidence type="ECO:0000256" key="1">
    <source>
        <dbReference type="SAM" id="MobiDB-lite"/>
    </source>
</evidence>
<keyword evidence="4" id="KW-1185">Reference proteome</keyword>
<comment type="caution">
    <text evidence="3">The sequence shown here is derived from an EMBL/GenBank/DDBJ whole genome shotgun (WGS) entry which is preliminary data.</text>
</comment>
<reference evidence="4" key="1">
    <citation type="journal article" date="2019" name="Int. J. Syst. Evol. Microbiol.">
        <title>The Global Catalogue of Microorganisms (GCM) 10K type strain sequencing project: providing services to taxonomists for standard genome sequencing and annotation.</title>
        <authorList>
            <consortium name="The Broad Institute Genomics Platform"/>
            <consortium name="The Broad Institute Genome Sequencing Center for Infectious Disease"/>
            <person name="Wu L."/>
            <person name="Ma J."/>
        </authorList>
    </citation>
    <scope>NUCLEOTIDE SEQUENCE [LARGE SCALE GENOMIC DNA]</scope>
    <source>
        <strain evidence="4">KCTC 12848</strain>
    </source>
</reference>
<evidence type="ECO:0000313" key="3">
    <source>
        <dbReference type="EMBL" id="MFC5059118.1"/>
    </source>
</evidence>
<protein>
    <submittedName>
        <fullName evidence="3">Beta-xylosidase</fullName>
    </submittedName>
</protein>
<dbReference type="PROSITE" id="PS51257">
    <property type="entry name" value="PROKAR_LIPOPROTEIN"/>
    <property type="match status" value="1"/>
</dbReference>
<dbReference type="RefSeq" id="WP_344039256.1">
    <property type="nucleotide sequence ID" value="NZ_BAAAKE010000015.1"/>
</dbReference>
<keyword evidence="2" id="KW-0732">Signal</keyword>
<feature type="region of interest" description="Disordered" evidence="1">
    <location>
        <begin position="28"/>
        <end position="67"/>
    </location>
</feature>
<accession>A0ABV9YBY5</accession>
<dbReference type="Gene3D" id="2.115.10.20">
    <property type="entry name" value="Glycosyl hydrolase domain, family 43"/>
    <property type="match status" value="1"/>
</dbReference>
<name>A0ABV9YBY5_9PSEU</name>
<feature type="chain" id="PRO_5047185753" evidence="2">
    <location>
        <begin position="23"/>
        <end position="509"/>
    </location>
</feature>
<evidence type="ECO:0000256" key="2">
    <source>
        <dbReference type="SAM" id="SignalP"/>
    </source>
</evidence>
<dbReference type="InterPro" id="IPR023296">
    <property type="entry name" value="Glyco_hydro_beta-prop_sf"/>
</dbReference>
<dbReference type="EMBL" id="JBHSJB010000037">
    <property type="protein sequence ID" value="MFC5059118.1"/>
    <property type="molecule type" value="Genomic_DNA"/>
</dbReference>
<dbReference type="SUPFAM" id="SSF75005">
    <property type="entry name" value="Arabinanase/levansucrase/invertase"/>
    <property type="match status" value="1"/>
</dbReference>
<proteinExistence type="predicted"/>
<evidence type="ECO:0000313" key="4">
    <source>
        <dbReference type="Proteomes" id="UP001595833"/>
    </source>
</evidence>
<organism evidence="3 4">
    <name type="scientific">Saccharothrix xinjiangensis</name>
    <dbReference type="NCBI Taxonomy" id="204798"/>
    <lineage>
        <taxon>Bacteria</taxon>
        <taxon>Bacillati</taxon>
        <taxon>Actinomycetota</taxon>
        <taxon>Actinomycetes</taxon>
        <taxon>Pseudonocardiales</taxon>
        <taxon>Pseudonocardiaceae</taxon>
        <taxon>Saccharothrix</taxon>
    </lineage>
</organism>
<feature type="region of interest" description="Disordered" evidence="1">
    <location>
        <begin position="333"/>
        <end position="356"/>
    </location>
</feature>
<gene>
    <name evidence="3" type="ORF">ACFPFM_35845</name>
</gene>
<feature type="compositionally biased region" description="Low complexity" evidence="1">
    <location>
        <begin position="28"/>
        <end position="66"/>
    </location>
</feature>
<feature type="signal peptide" evidence="2">
    <location>
        <begin position="1"/>
        <end position="22"/>
    </location>
</feature>